<feature type="compositionally biased region" description="Polar residues" evidence="1">
    <location>
        <begin position="633"/>
        <end position="651"/>
    </location>
</feature>
<feature type="compositionally biased region" description="Low complexity" evidence="1">
    <location>
        <begin position="159"/>
        <end position="176"/>
    </location>
</feature>
<feature type="compositionally biased region" description="Low complexity" evidence="1">
    <location>
        <begin position="337"/>
        <end position="348"/>
    </location>
</feature>
<organism evidence="2 3">
    <name type="scientific">Tuber borchii</name>
    <name type="common">White truffle</name>
    <dbReference type="NCBI Taxonomy" id="42251"/>
    <lineage>
        <taxon>Eukaryota</taxon>
        <taxon>Fungi</taxon>
        <taxon>Dikarya</taxon>
        <taxon>Ascomycota</taxon>
        <taxon>Pezizomycotina</taxon>
        <taxon>Pezizomycetes</taxon>
        <taxon>Pezizales</taxon>
        <taxon>Tuberaceae</taxon>
        <taxon>Tuber</taxon>
    </lineage>
</organism>
<feature type="compositionally biased region" description="Basic residues" evidence="1">
    <location>
        <begin position="736"/>
        <end position="759"/>
    </location>
</feature>
<dbReference type="Proteomes" id="UP000244722">
    <property type="component" value="Unassembled WGS sequence"/>
</dbReference>
<feature type="compositionally biased region" description="Low complexity" evidence="1">
    <location>
        <begin position="858"/>
        <end position="867"/>
    </location>
</feature>
<dbReference type="OrthoDB" id="5423926at2759"/>
<proteinExistence type="predicted"/>
<feature type="region of interest" description="Disordered" evidence="1">
    <location>
        <begin position="50"/>
        <end position="825"/>
    </location>
</feature>
<feature type="compositionally biased region" description="Basic and acidic residues" evidence="1">
    <location>
        <begin position="816"/>
        <end position="825"/>
    </location>
</feature>
<feature type="compositionally biased region" description="Basic residues" evidence="1">
    <location>
        <begin position="801"/>
        <end position="810"/>
    </location>
</feature>
<gene>
    <name evidence="2" type="ORF">B9Z19DRAFT_207275</name>
</gene>
<feature type="compositionally biased region" description="Polar residues" evidence="1">
    <location>
        <begin position="359"/>
        <end position="378"/>
    </location>
</feature>
<evidence type="ECO:0000313" key="3">
    <source>
        <dbReference type="Proteomes" id="UP000244722"/>
    </source>
</evidence>
<keyword evidence="3" id="KW-1185">Reference proteome</keyword>
<feature type="compositionally biased region" description="Low complexity" evidence="1">
    <location>
        <begin position="614"/>
        <end position="632"/>
    </location>
</feature>
<evidence type="ECO:0000313" key="2">
    <source>
        <dbReference type="EMBL" id="PUU76930.1"/>
    </source>
</evidence>
<feature type="compositionally biased region" description="Basic residues" evidence="1">
    <location>
        <begin position="899"/>
        <end position="911"/>
    </location>
</feature>
<feature type="compositionally biased region" description="Low complexity" evidence="1">
    <location>
        <begin position="670"/>
        <end position="705"/>
    </location>
</feature>
<comment type="caution">
    <text evidence="2">The sequence shown here is derived from an EMBL/GenBank/DDBJ whole genome shotgun (WGS) entry which is preliminary data.</text>
</comment>
<sequence length="911" mass="98468">MYNRRRGRSSSSPTQPTSAALIAATAVYRPDTSSPDPHLAAAAAGAALRHVTVTPTPPGTIQTKRMLQRRDSYSSVTPPSDSENGPRRVQRSHSTSSLTERRFRKPKPLPPPSPPAPQQQYYQRPGATNARPRNKGNAKGYFPSSSSDESDSGEDSSIRRSTSVRSTSSNPSFPSTLRGPAAPDRKRSKPKRASPTRGMLSRGSLRDPKPASPPYPDQFHRRPPEPDSTVQNRRKNQQAGRGVYQAEYAGSVCSTTGNELGSIAEEHGGGRTAGRTIRNVAPSRIKEEDSEDQDEASNFRRRDKIGATRRPSNKVHETSSIPRAVTHTTSTSPTRKPNSILSLPSNSPERAQSRRRGQSHSPSRTHFSLNTTEGTLTKHSPPPRSVSPAKSALKHRPASPPPLPPLPANSHMDNPPSSPSGRKARVSFSDEDSVASFIHGRAPISTDSTAPLTPHTFGDVRRTGQDAPQNGDAKNTAKKSLPPAIYSISPPPSSSSQEDLRLEQRRTDMAGSPDGRLGYTPPETSPSSSVLGKPVPELVVVLPTPREEKSEDEVTGSAVQMPGDFPTSESPPADATAQAREDCDGDSDGASIYSDAYEDLEESALPNIMQVADPQEASSSSSPAPRAQAQPSTTNPSNPQNDTQTSQTKLTKSYKKESPPLPPDFISAFTSTLSPSSSRRPQAPIRTRSTSPSSSDAASITSISSFKRAHPRQPRTGMRSTMRSDPPPSIPSASRPHQKPTAFHKQKPKQTKSTLRHTSRIPDSSDEDDDGYQRPTFQSRFADSDDEDFAIGAAASASAGRKAKLRRKRTNSSTFSKKEENVAKEKKGFWSRFRKEKKEPGVIGSRSESAAAAVVPDAAVNNAANPPGRTRTIRKQKTWAGPEANPASVRAESPPPRVKEKKKGWKRFFGN</sequence>
<dbReference type="EMBL" id="NESQ01000169">
    <property type="protein sequence ID" value="PUU76930.1"/>
    <property type="molecule type" value="Genomic_DNA"/>
</dbReference>
<reference evidence="2 3" key="1">
    <citation type="submission" date="2017-04" db="EMBL/GenBank/DDBJ databases">
        <title>Draft genome sequence of Tuber borchii Vittad., a whitish edible truffle.</title>
        <authorList>
            <consortium name="DOE Joint Genome Institute"/>
            <person name="Murat C."/>
            <person name="Kuo A."/>
            <person name="Barry K.W."/>
            <person name="Clum A."/>
            <person name="Dockter R.B."/>
            <person name="Fauchery L."/>
            <person name="Iotti M."/>
            <person name="Kohler A."/>
            <person name="Labutti K."/>
            <person name="Lindquist E.A."/>
            <person name="Lipzen A."/>
            <person name="Ohm R.A."/>
            <person name="Wang M."/>
            <person name="Grigoriev I.V."/>
            <person name="Zambonelli A."/>
            <person name="Martin F.M."/>
        </authorList>
    </citation>
    <scope>NUCLEOTIDE SEQUENCE [LARGE SCALE GENOMIC DNA]</scope>
    <source>
        <strain evidence="2 3">Tbo3840</strain>
    </source>
</reference>
<dbReference type="AlphaFoldDB" id="A0A2T6ZN66"/>
<feature type="compositionally biased region" description="Pro residues" evidence="1">
    <location>
        <begin position="108"/>
        <end position="117"/>
    </location>
</feature>
<evidence type="ECO:0000256" key="1">
    <source>
        <dbReference type="SAM" id="MobiDB-lite"/>
    </source>
</evidence>
<feature type="compositionally biased region" description="Low complexity" evidence="1">
    <location>
        <begin position="790"/>
        <end position="800"/>
    </location>
</feature>
<name>A0A2T6ZN66_TUBBO</name>
<accession>A0A2T6ZN66</accession>
<feature type="compositionally biased region" description="Pro residues" evidence="1">
    <location>
        <begin position="398"/>
        <end position="407"/>
    </location>
</feature>
<feature type="compositionally biased region" description="Low complexity" evidence="1">
    <location>
        <begin position="530"/>
        <end position="544"/>
    </location>
</feature>
<feature type="compositionally biased region" description="Polar residues" evidence="1">
    <location>
        <begin position="318"/>
        <end position="336"/>
    </location>
</feature>
<feature type="compositionally biased region" description="Basic and acidic residues" evidence="1">
    <location>
        <begin position="498"/>
        <end position="508"/>
    </location>
</feature>
<feature type="compositionally biased region" description="Basic and acidic residues" evidence="1">
    <location>
        <begin position="297"/>
        <end position="306"/>
    </location>
</feature>
<feature type="compositionally biased region" description="Polar residues" evidence="1">
    <location>
        <begin position="73"/>
        <end position="83"/>
    </location>
</feature>
<feature type="region of interest" description="Disordered" evidence="1">
    <location>
        <begin position="858"/>
        <end position="911"/>
    </location>
</feature>
<protein>
    <submittedName>
        <fullName evidence="2">Uncharacterized protein</fullName>
    </submittedName>
</protein>
<dbReference type="STRING" id="42251.A0A2T6ZN66"/>